<dbReference type="AlphaFoldDB" id="A0A6A6IR10"/>
<keyword evidence="3" id="KW-0732">Signal</keyword>
<organism evidence="4 5">
    <name type="scientific">Trematosphaeria pertusa</name>
    <dbReference type="NCBI Taxonomy" id="390896"/>
    <lineage>
        <taxon>Eukaryota</taxon>
        <taxon>Fungi</taxon>
        <taxon>Dikarya</taxon>
        <taxon>Ascomycota</taxon>
        <taxon>Pezizomycotina</taxon>
        <taxon>Dothideomycetes</taxon>
        <taxon>Pleosporomycetidae</taxon>
        <taxon>Pleosporales</taxon>
        <taxon>Massarineae</taxon>
        <taxon>Trematosphaeriaceae</taxon>
        <taxon>Trematosphaeria</taxon>
    </lineage>
</organism>
<keyword evidence="2" id="KW-0472">Membrane</keyword>
<proteinExistence type="predicted"/>
<dbReference type="RefSeq" id="XP_033687236.1">
    <property type="nucleotide sequence ID" value="XM_033826653.1"/>
</dbReference>
<reference evidence="4" key="1">
    <citation type="journal article" date="2020" name="Stud. Mycol.">
        <title>101 Dothideomycetes genomes: a test case for predicting lifestyles and emergence of pathogens.</title>
        <authorList>
            <person name="Haridas S."/>
            <person name="Albert R."/>
            <person name="Binder M."/>
            <person name="Bloem J."/>
            <person name="Labutti K."/>
            <person name="Salamov A."/>
            <person name="Andreopoulos B."/>
            <person name="Baker S."/>
            <person name="Barry K."/>
            <person name="Bills G."/>
            <person name="Bluhm B."/>
            <person name="Cannon C."/>
            <person name="Castanera R."/>
            <person name="Culley D."/>
            <person name="Daum C."/>
            <person name="Ezra D."/>
            <person name="Gonzalez J."/>
            <person name="Henrissat B."/>
            <person name="Kuo A."/>
            <person name="Liang C."/>
            <person name="Lipzen A."/>
            <person name="Lutzoni F."/>
            <person name="Magnuson J."/>
            <person name="Mondo S."/>
            <person name="Nolan M."/>
            <person name="Ohm R."/>
            <person name="Pangilinan J."/>
            <person name="Park H.-J."/>
            <person name="Ramirez L."/>
            <person name="Alfaro M."/>
            <person name="Sun H."/>
            <person name="Tritt A."/>
            <person name="Yoshinaga Y."/>
            <person name="Zwiers L.-H."/>
            <person name="Turgeon B."/>
            <person name="Goodwin S."/>
            <person name="Spatafora J."/>
            <person name="Crous P."/>
            <person name="Grigoriev I."/>
        </authorList>
    </citation>
    <scope>NUCLEOTIDE SEQUENCE</scope>
    <source>
        <strain evidence="4">CBS 122368</strain>
    </source>
</reference>
<accession>A0A6A6IR10</accession>
<feature type="chain" id="PRO_5025430167" evidence="3">
    <location>
        <begin position="22"/>
        <end position="223"/>
    </location>
</feature>
<feature type="region of interest" description="Disordered" evidence="1">
    <location>
        <begin position="148"/>
        <end position="167"/>
    </location>
</feature>
<keyword evidence="2" id="KW-1133">Transmembrane helix</keyword>
<name>A0A6A6IR10_9PLEO</name>
<dbReference type="OrthoDB" id="3796858at2759"/>
<dbReference type="Proteomes" id="UP000800094">
    <property type="component" value="Unassembled WGS sequence"/>
</dbReference>
<protein>
    <submittedName>
        <fullName evidence="4">Uncharacterized protein</fullName>
    </submittedName>
</protein>
<evidence type="ECO:0000313" key="4">
    <source>
        <dbReference type="EMBL" id="KAF2252232.1"/>
    </source>
</evidence>
<evidence type="ECO:0000313" key="5">
    <source>
        <dbReference type="Proteomes" id="UP000800094"/>
    </source>
</evidence>
<gene>
    <name evidence="4" type="ORF">BU26DRAFT_502732</name>
</gene>
<feature type="signal peptide" evidence="3">
    <location>
        <begin position="1"/>
        <end position="21"/>
    </location>
</feature>
<evidence type="ECO:0000256" key="1">
    <source>
        <dbReference type="SAM" id="MobiDB-lite"/>
    </source>
</evidence>
<sequence>MQPRKPFLLLAIVPLLSQCHEHVILADCTSNSAIRLSHMAYYSGALSSTPDTVAVVPTRWNQTSSWASNSSKPISATFPDAVVFAANHLAITAEGELAGLATNGFGTFGCWNYHVKALYTWYGGVVCDAVYDCNHYGAASDVMSPNATATTGSGPGPIDTGAGDRSSKKSDDIALGVGIGIGVPSLIATVLGVWYASRRYNLDFHYGNTATEEQSGDDAAGKI</sequence>
<dbReference type="GeneID" id="54579983"/>
<evidence type="ECO:0000256" key="2">
    <source>
        <dbReference type="SAM" id="Phobius"/>
    </source>
</evidence>
<feature type="transmembrane region" description="Helical" evidence="2">
    <location>
        <begin position="173"/>
        <end position="196"/>
    </location>
</feature>
<keyword evidence="2" id="KW-0812">Transmembrane</keyword>
<keyword evidence="5" id="KW-1185">Reference proteome</keyword>
<evidence type="ECO:0000256" key="3">
    <source>
        <dbReference type="SAM" id="SignalP"/>
    </source>
</evidence>
<dbReference type="EMBL" id="ML987192">
    <property type="protein sequence ID" value="KAF2252232.1"/>
    <property type="molecule type" value="Genomic_DNA"/>
</dbReference>